<evidence type="ECO:0000256" key="6">
    <source>
        <dbReference type="SAM" id="MobiDB-lite"/>
    </source>
</evidence>
<dbReference type="GO" id="GO:0046872">
    <property type="term" value="F:metal ion binding"/>
    <property type="evidence" value="ECO:0007669"/>
    <property type="project" value="UniProtKB-KW"/>
</dbReference>
<feature type="region of interest" description="Disordered" evidence="6">
    <location>
        <begin position="1"/>
        <end position="39"/>
    </location>
</feature>
<name>A0A5J5GBV7_9BACL</name>
<evidence type="ECO:0000256" key="3">
    <source>
        <dbReference type="ARBA" id="ARBA00023002"/>
    </source>
</evidence>
<dbReference type="InterPro" id="IPR006058">
    <property type="entry name" value="2Fe2S_fd_BS"/>
</dbReference>
<evidence type="ECO:0000256" key="2">
    <source>
        <dbReference type="ARBA" id="ARBA00022723"/>
    </source>
</evidence>
<organism evidence="8 9">
    <name type="scientific">Paenibacillus spiritus</name>
    <dbReference type="NCBI Taxonomy" id="2496557"/>
    <lineage>
        <taxon>Bacteria</taxon>
        <taxon>Bacillati</taxon>
        <taxon>Bacillota</taxon>
        <taxon>Bacilli</taxon>
        <taxon>Bacillales</taxon>
        <taxon>Paenibacillaceae</taxon>
        <taxon>Paenibacillus</taxon>
    </lineage>
</organism>
<evidence type="ECO:0000256" key="1">
    <source>
        <dbReference type="ARBA" id="ARBA00022714"/>
    </source>
</evidence>
<evidence type="ECO:0000256" key="4">
    <source>
        <dbReference type="ARBA" id="ARBA00023004"/>
    </source>
</evidence>
<gene>
    <name evidence="8" type="ORF">F4V43_08510</name>
</gene>
<dbReference type="InterPro" id="IPR002888">
    <property type="entry name" value="2Fe-2S-bd"/>
</dbReference>
<dbReference type="PROSITE" id="PS00197">
    <property type="entry name" value="2FE2S_FER_1"/>
    <property type="match status" value="1"/>
</dbReference>
<evidence type="ECO:0000313" key="9">
    <source>
        <dbReference type="Proteomes" id="UP000367750"/>
    </source>
</evidence>
<dbReference type="FunFam" id="1.10.150.120:FF:000003">
    <property type="entry name" value="Carbon monoxide dehydrogenase, small subunit"/>
    <property type="match status" value="1"/>
</dbReference>
<dbReference type="InterPro" id="IPR012675">
    <property type="entry name" value="Beta-grasp_dom_sf"/>
</dbReference>
<dbReference type="PANTHER" id="PTHR44379:SF5">
    <property type="entry name" value="OXIDOREDUCTASE WITH IRON-SULFUR SUBUNIT"/>
    <property type="match status" value="1"/>
</dbReference>
<dbReference type="Gene3D" id="3.10.20.30">
    <property type="match status" value="1"/>
</dbReference>
<keyword evidence="5" id="KW-0411">Iron-sulfur</keyword>
<sequence length="244" mass="25385">MENKANLPASAPLRPGEPGPVEAVPEAKGSAERGPCGTEKEFTGQELAGQVLAGQELAGQELAGQELAGQVLAGQEEAEQGEAYVLACTVNGKPVEIRVPASRRLLQVLRDDLGLTGTKRSCELGRCGACMVLIDGVPINACLTMAYQCEGSSIVTIEGLSEKGPEGAGSLHPVQEAFLEEGGFQCGYCTPGMVLSTVALLENNPRPTREEVEEALSGNLCRCTGYGGIWRAVSRAALRGAGES</sequence>
<dbReference type="InterPro" id="IPR051452">
    <property type="entry name" value="Diverse_Oxidoreductases"/>
</dbReference>
<evidence type="ECO:0000259" key="7">
    <source>
        <dbReference type="PROSITE" id="PS51085"/>
    </source>
</evidence>
<keyword evidence="2" id="KW-0479">Metal-binding</keyword>
<dbReference type="SUPFAM" id="SSF54292">
    <property type="entry name" value="2Fe-2S ferredoxin-like"/>
    <property type="match status" value="1"/>
</dbReference>
<dbReference type="InterPro" id="IPR036884">
    <property type="entry name" value="2Fe-2S-bd_dom_sf"/>
</dbReference>
<keyword evidence="4" id="KW-0408">Iron</keyword>
<dbReference type="AlphaFoldDB" id="A0A5J5GBV7"/>
<protein>
    <submittedName>
        <fullName evidence="8">(2Fe-2S)-binding protein</fullName>
    </submittedName>
</protein>
<feature type="domain" description="2Fe-2S ferredoxin-type" evidence="7">
    <location>
        <begin position="84"/>
        <end position="160"/>
    </location>
</feature>
<keyword evidence="3" id="KW-0560">Oxidoreductase</keyword>
<dbReference type="GO" id="GO:0051537">
    <property type="term" value="F:2 iron, 2 sulfur cluster binding"/>
    <property type="evidence" value="ECO:0007669"/>
    <property type="project" value="UniProtKB-KW"/>
</dbReference>
<dbReference type="OrthoDB" id="9796880at2"/>
<evidence type="ECO:0000313" key="8">
    <source>
        <dbReference type="EMBL" id="KAA9005501.1"/>
    </source>
</evidence>
<dbReference type="Pfam" id="PF00111">
    <property type="entry name" value="Fer2"/>
    <property type="match status" value="1"/>
</dbReference>
<proteinExistence type="predicted"/>
<dbReference type="GO" id="GO:0016491">
    <property type="term" value="F:oxidoreductase activity"/>
    <property type="evidence" value="ECO:0007669"/>
    <property type="project" value="UniProtKB-KW"/>
</dbReference>
<keyword evidence="1" id="KW-0001">2Fe-2S</keyword>
<reference evidence="8 9" key="1">
    <citation type="submission" date="2019-09" db="EMBL/GenBank/DDBJ databases">
        <title>Bacillus ochoae sp. nov., Paenibacillus whitsoniae sp. nov., Paenibacillus spiritus sp. nov. Isolated from the Mars Exploration Rover during spacecraft assembly.</title>
        <authorList>
            <person name="Seuylemezian A."/>
            <person name="Vaishampayan P."/>
        </authorList>
    </citation>
    <scope>NUCLEOTIDE SEQUENCE [LARGE SCALE GENOMIC DNA]</scope>
    <source>
        <strain evidence="8 9">MER_111</strain>
    </source>
</reference>
<comment type="caution">
    <text evidence="8">The sequence shown here is derived from an EMBL/GenBank/DDBJ whole genome shotgun (WGS) entry which is preliminary data.</text>
</comment>
<dbReference type="PROSITE" id="PS51085">
    <property type="entry name" value="2FE2S_FER_2"/>
    <property type="match status" value="1"/>
</dbReference>
<dbReference type="PANTHER" id="PTHR44379">
    <property type="entry name" value="OXIDOREDUCTASE WITH IRON-SULFUR SUBUNIT"/>
    <property type="match status" value="1"/>
</dbReference>
<dbReference type="CDD" id="cd00207">
    <property type="entry name" value="fer2"/>
    <property type="match status" value="1"/>
</dbReference>
<dbReference type="InterPro" id="IPR001041">
    <property type="entry name" value="2Fe-2S_ferredoxin-type"/>
</dbReference>
<evidence type="ECO:0000256" key="5">
    <source>
        <dbReference type="ARBA" id="ARBA00023014"/>
    </source>
</evidence>
<dbReference type="EMBL" id="VYKK01000008">
    <property type="protein sequence ID" value="KAA9005501.1"/>
    <property type="molecule type" value="Genomic_DNA"/>
</dbReference>
<accession>A0A5J5GBV7</accession>
<keyword evidence="9" id="KW-1185">Reference proteome</keyword>
<dbReference type="Pfam" id="PF01799">
    <property type="entry name" value="Fer2_2"/>
    <property type="match status" value="1"/>
</dbReference>
<dbReference type="Proteomes" id="UP000367750">
    <property type="component" value="Unassembled WGS sequence"/>
</dbReference>
<dbReference type="InterPro" id="IPR036010">
    <property type="entry name" value="2Fe-2S_ferredoxin-like_sf"/>
</dbReference>
<dbReference type="Gene3D" id="1.10.150.120">
    <property type="entry name" value="[2Fe-2S]-binding domain"/>
    <property type="match status" value="1"/>
</dbReference>
<dbReference type="SUPFAM" id="SSF47741">
    <property type="entry name" value="CO dehydrogenase ISP C-domain like"/>
    <property type="match status" value="1"/>
</dbReference>